<proteinExistence type="predicted"/>
<protein>
    <submittedName>
        <fullName evidence="3">Uncharacterized protein</fullName>
    </submittedName>
</protein>
<sequence length="123" mass="14312">MDKEVLQRVSVLEERSESHKSRIETLEEKSSETTKLSTLMEMVIQTNEKQSDTLDKINENLTNLNGEMKNLGGRVETLEQNKKEIEHNKKEAKKEVRKITMDFVFKLVSGLVLAYLLVRFGWK</sequence>
<name>A0A926NDH8_9BACI</name>
<gene>
    <name evidence="3" type="ORF">IC621_03260</name>
</gene>
<dbReference type="Proteomes" id="UP000626844">
    <property type="component" value="Unassembled WGS sequence"/>
</dbReference>
<evidence type="ECO:0000256" key="1">
    <source>
        <dbReference type="SAM" id="MobiDB-lite"/>
    </source>
</evidence>
<reference evidence="3" key="1">
    <citation type="submission" date="2020-09" db="EMBL/GenBank/DDBJ databases">
        <title>A novel bacterium of genus Bacillus, isolated from South China Sea.</title>
        <authorList>
            <person name="Huang H."/>
            <person name="Mo K."/>
            <person name="Hu Y."/>
        </authorList>
    </citation>
    <scope>NUCLEOTIDE SEQUENCE</scope>
    <source>
        <strain evidence="3">IB182487</strain>
    </source>
</reference>
<keyword evidence="2" id="KW-0812">Transmembrane</keyword>
<feature type="region of interest" description="Disordered" evidence="1">
    <location>
        <begin position="1"/>
        <end position="29"/>
    </location>
</feature>
<dbReference type="EMBL" id="JACXAI010000002">
    <property type="protein sequence ID" value="MBD1379241.1"/>
    <property type="molecule type" value="Genomic_DNA"/>
</dbReference>
<evidence type="ECO:0000256" key="2">
    <source>
        <dbReference type="SAM" id="Phobius"/>
    </source>
</evidence>
<keyword evidence="2" id="KW-0472">Membrane</keyword>
<keyword evidence="2" id="KW-1133">Transmembrane helix</keyword>
<accession>A0A926NDH8</accession>
<dbReference type="RefSeq" id="WP_191155667.1">
    <property type="nucleotide sequence ID" value="NZ_JACXAI010000002.1"/>
</dbReference>
<feature type="transmembrane region" description="Helical" evidence="2">
    <location>
        <begin position="103"/>
        <end position="122"/>
    </location>
</feature>
<dbReference type="AlphaFoldDB" id="A0A926NDH8"/>
<evidence type="ECO:0000313" key="3">
    <source>
        <dbReference type="EMBL" id="MBD1379241.1"/>
    </source>
</evidence>
<comment type="caution">
    <text evidence="3">The sequence shown here is derived from an EMBL/GenBank/DDBJ whole genome shotgun (WGS) entry which is preliminary data.</text>
</comment>
<organism evidence="3 4">
    <name type="scientific">Metabacillus arenae</name>
    <dbReference type="NCBI Taxonomy" id="2771434"/>
    <lineage>
        <taxon>Bacteria</taxon>
        <taxon>Bacillati</taxon>
        <taxon>Bacillota</taxon>
        <taxon>Bacilli</taxon>
        <taxon>Bacillales</taxon>
        <taxon>Bacillaceae</taxon>
        <taxon>Metabacillus</taxon>
    </lineage>
</organism>
<evidence type="ECO:0000313" key="4">
    <source>
        <dbReference type="Proteomes" id="UP000626844"/>
    </source>
</evidence>
<keyword evidence="4" id="KW-1185">Reference proteome</keyword>